<accession>A0AAN9C215</accession>
<protein>
    <submittedName>
        <fullName evidence="1">Uncharacterized protein</fullName>
    </submittedName>
</protein>
<organism evidence="1 2">
    <name type="scientific">Littorina saxatilis</name>
    <dbReference type="NCBI Taxonomy" id="31220"/>
    <lineage>
        <taxon>Eukaryota</taxon>
        <taxon>Metazoa</taxon>
        <taxon>Spiralia</taxon>
        <taxon>Lophotrochozoa</taxon>
        <taxon>Mollusca</taxon>
        <taxon>Gastropoda</taxon>
        <taxon>Caenogastropoda</taxon>
        <taxon>Littorinimorpha</taxon>
        <taxon>Littorinoidea</taxon>
        <taxon>Littorinidae</taxon>
        <taxon>Littorina</taxon>
    </lineage>
</organism>
<dbReference type="Proteomes" id="UP001374579">
    <property type="component" value="Unassembled WGS sequence"/>
</dbReference>
<proteinExistence type="predicted"/>
<comment type="caution">
    <text evidence="1">The sequence shown here is derived from an EMBL/GenBank/DDBJ whole genome shotgun (WGS) entry which is preliminary data.</text>
</comment>
<gene>
    <name evidence="1" type="ORF">V1264_001456</name>
</gene>
<dbReference type="AlphaFoldDB" id="A0AAN9C215"/>
<keyword evidence="2" id="KW-1185">Reference proteome</keyword>
<reference evidence="1 2" key="1">
    <citation type="submission" date="2024-02" db="EMBL/GenBank/DDBJ databases">
        <title>Chromosome-scale genome assembly of the rough periwinkle Littorina saxatilis.</title>
        <authorList>
            <person name="De Jode A."/>
            <person name="Faria R."/>
            <person name="Formenti G."/>
            <person name="Sims Y."/>
            <person name="Smith T.P."/>
            <person name="Tracey A."/>
            <person name="Wood J.M.D."/>
            <person name="Zagrodzka Z.B."/>
            <person name="Johannesson K."/>
            <person name="Butlin R.K."/>
            <person name="Leder E.H."/>
        </authorList>
    </citation>
    <scope>NUCLEOTIDE SEQUENCE [LARGE SCALE GENOMIC DNA]</scope>
    <source>
        <strain evidence="1">Snail1</strain>
        <tissue evidence="1">Muscle</tissue>
    </source>
</reference>
<name>A0AAN9C215_9CAEN</name>
<evidence type="ECO:0000313" key="2">
    <source>
        <dbReference type="Proteomes" id="UP001374579"/>
    </source>
</evidence>
<dbReference type="EMBL" id="JBAMIC010000001">
    <property type="protein sequence ID" value="KAK7115620.1"/>
    <property type="molecule type" value="Genomic_DNA"/>
</dbReference>
<sequence>MPWQATTLNRPEVYTAHVLRELTRLSRKTTSIPASSALPSKLHFSSADRSVELESYTFYFGSQDLLYGGRGVGPTQTSERGGPNLSDLYPSTCPAWVTLPGAEAPAGIALRVTEARKPSHHDKEWTM</sequence>
<evidence type="ECO:0000313" key="1">
    <source>
        <dbReference type="EMBL" id="KAK7115620.1"/>
    </source>
</evidence>